<evidence type="ECO:0000313" key="1">
    <source>
        <dbReference type="EMBL" id="TXR56741.1"/>
    </source>
</evidence>
<dbReference type="Proteomes" id="UP000321234">
    <property type="component" value="Unassembled WGS sequence"/>
</dbReference>
<dbReference type="OrthoDB" id="9785236at2"/>
<keyword evidence="2" id="KW-1185">Reference proteome</keyword>
<dbReference type="Gene3D" id="2.60.120.580">
    <property type="entry name" value="Acetamidase/Formamidase-like domains"/>
    <property type="match status" value="1"/>
</dbReference>
<dbReference type="GO" id="GO:0016811">
    <property type="term" value="F:hydrolase activity, acting on carbon-nitrogen (but not peptide) bonds, in linear amides"/>
    <property type="evidence" value="ECO:0007669"/>
    <property type="project" value="InterPro"/>
</dbReference>
<accession>A0A5C8ZHU5</accession>
<dbReference type="RefSeq" id="WP_147925870.1">
    <property type="nucleotide sequence ID" value="NZ_VKAC01000004.1"/>
</dbReference>
<gene>
    <name evidence="1" type="ORF">FMM08_08360</name>
</gene>
<comment type="caution">
    <text evidence="1">The sequence shown here is derived from an EMBL/GenBank/DDBJ whole genome shotgun (WGS) entry which is preliminary data.</text>
</comment>
<dbReference type="Pfam" id="PF03069">
    <property type="entry name" value="FmdA_AmdA"/>
    <property type="match status" value="2"/>
</dbReference>
<proteinExistence type="predicted"/>
<dbReference type="InterPro" id="IPR004304">
    <property type="entry name" value="FmdA_AmdA"/>
</dbReference>
<reference evidence="1 2" key="1">
    <citation type="submission" date="2019-07" db="EMBL/GenBank/DDBJ databases">
        <title>Quadrisphaera sp. strain DD2A genome sequencing and assembly.</title>
        <authorList>
            <person name="Kim I."/>
        </authorList>
    </citation>
    <scope>NUCLEOTIDE SEQUENCE [LARGE SCALE GENOMIC DNA]</scope>
    <source>
        <strain evidence="1 2">DD2A</strain>
    </source>
</reference>
<dbReference type="SUPFAM" id="SSF141130">
    <property type="entry name" value="Acetamidase/Formamidase-like"/>
    <property type="match status" value="1"/>
</dbReference>
<dbReference type="Gene3D" id="3.10.28.20">
    <property type="entry name" value="Acetamidase/Formamidase-like domains"/>
    <property type="match status" value="1"/>
</dbReference>
<sequence>MRHRLAPDREALHGRFDPSLPPALVVDDGDVVVGSCLDSGWHASEQAPQALATGELLPWPQHDPVLDPGHALTGPVAVRGARPGDVLEVRVLDVRPGAWALTGAGSRETFADRAAGVDELPREVLVWQLDDARTRAVDQFGDAVAVRAFPGLVGTCPAVPPGAGPRSTVPPRRTGGNLDCRELVAGSALFLPVEVPGALLSFGDGHAAQGDGEVAGVALECPLEVLELQLLLHRGDGDDDVDERGRAPWALPGGRPWATTPAGAVVFGTGTSLDEAAADALGGVVDLLCARHALSRQRALALASAAVDLRVTQVVNGGVHGVHAVLPPGRLEIAG</sequence>
<dbReference type="PANTHER" id="PTHR31891:SF1">
    <property type="entry name" value="FORMAMIDASE C869.04-RELATED"/>
    <property type="match status" value="1"/>
</dbReference>
<name>A0A5C8ZHU5_9ACTN</name>
<dbReference type="AlphaFoldDB" id="A0A5C8ZHU5"/>
<evidence type="ECO:0000313" key="2">
    <source>
        <dbReference type="Proteomes" id="UP000321234"/>
    </source>
</evidence>
<protein>
    <submittedName>
        <fullName evidence="1">Acetamidase</fullName>
    </submittedName>
</protein>
<dbReference type="EMBL" id="VKAC01000004">
    <property type="protein sequence ID" value="TXR56741.1"/>
    <property type="molecule type" value="Genomic_DNA"/>
</dbReference>
<organism evidence="1 2">
    <name type="scientific">Quadrisphaera setariae</name>
    <dbReference type="NCBI Taxonomy" id="2593304"/>
    <lineage>
        <taxon>Bacteria</taxon>
        <taxon>Bacillati</taxon>
        <taxon>Actinomycetota</taxon>
        <taxon>Actinomycetes</taxon>
        <taxon>Kineosporiales</taxon>
        <taxon>Kineosporiaceae</taxon>
        <taxon>Quadrisphaera</taxon>
    </lineage>
</organism>
<dbReference type="PANTHER" id="PTHR31891">
    <property type="entry name" value="FORMAMIDASE C869.04-RELATED"/>
    <property type="match status" value="1"/>
</dbReference>